<dbReference type="GO" id="GO:0005694">
    <property type="term" value="C:chromosome"/>
    <property type="evidence" value="ECO:0007669"/>
    <property type="project" value="UniProtKB-SubCell"/>
</dbReference>
<evidence type="ECO:0000256" key="2">
    <source>
        <dbReference type="ARBA" id="ARBA00004286"/>
    </source>
</evidence>
<dbReference type="Pfam" id="PF10228">
    <property type="entry name" value="HPF1"/>
    <property type="match status" value="1"/>
</dbReference>
<accession>A0A3P7ZLQ9</accession>
<evidence type="ECO:0000313" key="7">
    <source>
        <dbReference type="Proteomes" id="UP000050761"/>
    </source>
</evidence>
<keyword evidence="7" id="KW-1185">Reference proteome</keyword>
<accession>A0A183FNI5</accession>
<protein>
    <submittedName>
        <fullName evidence="8">OB_NTP_bind domain-containing protein</fullName>
    </submittedName>
</protein>
<dbReference type="OrthoDB" id="416496at2759"/>
<evidence type="ECO:0000256" key="5">
    <source>
        <dbReference type="ARBA" id="ARBA00023242"/>
    </source>
</evidence>
<dbReference type="WBParaSite" id="HPBE_0000906401-mRNA-1">
    <property type="protein sequence ID" value="HPBE_0000906401-mRNA-1"/>
    <property type="gene ID" value="HPBE_0000906401"/>
</dbReference>
<dbReference type="GO" id="GO:0042393">
    <property type="term" value="F:histone binding"/>
    <property type="evidence" value="ECO:0007669"/>
    <property type="project" value="InterPro"/>
</dbReference>
<evidence type="ECO:0000256" key="1">
    <source>
        <dbReference type="ARBA" id="ARBA00004123"/>
    </source>
</evidence>
<dbReference type="EMBL" id="UZAH01026335">
    <property type="protein sequence ID" value="VDO79043.1"/>
    <property type="molecule type" value="Genomic_DNA"/>
</dbReference>
<dbReference type="GO" id="GO:0006974">
    <property type="term" value="P:DNA damage response"/>
    <property type="evidence" value="ECO:0007669"/>
    <property type="project" value="InterPro"/>
</dbReference>
<keyword evidence="4" id="KW-0158">Chromosome</keyword>
<dbReference type="PANTHER" id="PTHR13386">
    <property type="entry name" value="HISTONE PARYLATION FACTOR 1"/>
    <property type="match status" value="1"/>
</dbReference>
<evidence type="ECO:0000313" key="6">
    <source>
        <dbReference type="EMBL" id="VDO79043.1"/>
    </source>
</evidence>
<dbReference type="GO" id="GO:0072572">
    <property type="term" value="F:poly-ADP-D-ribose binding"/>
    <property type="evidence" value="ECO:0007669"/>
    <property type="project" value="TreeGrafter"/>
</dbReference>
<evidence type="ECO:0000313" key="8">
    <source>
        <dbReference type="WBParaSite" id="HPBE_0000906401-mRNA-1"/>
    </source>
</evidence>
<organism evidence="7 8">
    <name type="scientific">Heligmosomoides polygyrus</name>
    <name type="common">Parasitic roundworm</name>
    <dbReference type="NCBI Taxonomy" id="6339"/>
    <lineage>
        <taxon>Eukaryota</taxon>
        <taxon>Metazoa</taxon>
        <taxon>Ecdysozoa</taxon>
        <taxon>Nematoda</taxon>
        <taxon>Chromadorea</taxon>
        <taxon>Rhabditida</taxon>
        <taxon>Rhabditina</taxon>
        <taxon>Rhabditomorpha</taxon>
        <taxon>Strongyloidea</taxon>
        <taxon>Heligmosomidae</taxon>
        <taxon>Heligmosomoides</taxon>
    </lineage>
</organism>
<dbReference type="GO" id="GO:0005634">
    <property type="term" value="C:nucleus"/>
    <property type="evidence" value="ECO:0007669"/>
    <property type="project" value="UniProtKB-SubCell"/>
</dbReference>
<dbReference type="AlphaFoldDB" id="A0A183FNI5"/>
<evidence type="ECO:0000256" key="4">
    <source>
        <dbReference type="ARBA" id="ARBA00022454"/>
    </source>
</evidence>
<dbReference type="Proteomes" id="UP000050761">
    <property type="component" value="Unassembled WGS sequence"/>
</dbReference>
<dbReference type="PANTHER" id="PTHR13386:SF1">
    <property type="entry name" value="HISTONE PARYLATION FACTOR 1"/>
    <property type="match status" value="1"/>
</dbReference>
<reference evidence="8" key="2">
    <citation type="submission" date="2019-09" db="UniProtKB">
        <authorList>
            <consortium name="WormBaseParasite"/>
        </authorList>
    </citation>
    <scope>IDENTIFICATION</scope>
</reference>
<gene>
    <name evidence="6" type="ORF">HPBE_LOCUS9065</name>
</gene>
<dbReference type="InterPro" id="IPR019361">
    <property type="entry name" value="HPF1"/>
</dbReference>
<proteinExistence type="inferred from homology"/>
<keyword evidence="5" id="KW-0539">Nucleus</keyword>
<sequence length="111" mass="12549">SISAKNGYEIRCSHGRLPLWGTKSAIVPNIVYCSVKLLQIANDECDFGMGLELGQWLFLANHELLDKVAHRLLSMAYSLLRRAEYKKILDLQLAPGVRRRKEVDARKQPAA</sequence>
<evidence type="ECO:0000256" key="3">
    <source>
        <dbReference type="ARBA" id="ARBA00010803"/>
    </source>
</evidence>
<name>A0A183FNI5_HELPZ</name>
<reference evidence="6 7" key="1">
    <citation type="submission" date="2018-11" db="EMBL/GenBank/DDBJ databases">
        <authorList>
            <consortium name="Pathogen Informatics"/>
        </authorList>
    </citation>
    <scope>NUCLEOTIDE SEQUENCE [LARGE SCALE GENOMIC DNA]</scope>
</reference>
<comment type="similarity">
    <text evidence="3">Belongs to the HPF1 family.</text>
</comment>
<comment type="subcellular location">
    <subcellularLocation>
        <location evidence="2">Chromosome</location>
    </subcellularLocation>
    <subcellularLocation>
        <location evidence="1">Nucleus</location>
    </subcellularLocation>
</comment>